<keyword evidence="1" id="KW-0472">Membrane</keyword>
<name>A0ABS7A6U6_9PROT</name>
<keyword evidence="1" id="KW-0812">Transmembrane</keyword>
<keyword evidence="1" id="KW-1133">Transmembrane helix</keyword>
<comment type="caution">
    <text evidence="2">The sequence shown here is derived from an EMBL/GenBank/DDBJ whole genome shotgun (WGS) entry which is preliminary data.</text>
</comment>
<sequence>MNELDTLKALLDAGHVKLGISIRRMNSPGSPVYRAWENVWPPMVALGASVIALKWGGWPFEEYFGAKHGGAWAGTIVLLLGCWWWITKVMPKVKDGVFDRSAAFALQSPAAFDALWAQGVLSLYAKMADGTERAATQRDSWRNFVTTIDAALKGQE</sequence>
<proteinExistence type="predicted"/>
<gene>
    <name evidence="2" type="ORF">KPL78_08245</name>
</gene>
<evidence type="ECO:0000313" key="2">
    <source>
        <dbReference type="EMBL" id="MBW6397830.1"/>
    </source>
</evidence>
<evidence type="ECO:0000256" key="1">
    <source>
        <dbReference type="SAM" id="Phobius"/>
    </source>
</evidence>
<feature type="transmembrane region" description="Helical" evidence="1">
    <location>
        <begin position="69"/>
        <end position="86"/>
    </location>
</feature>
<dbReference type="Proteomes" id="UP001196565">
    <property type="component" value="Unassembled WGS sequence"/>
</dbReference>
<dbReference type="EMBL" id="JAHYBZ010000002">
    <property type="protein sequence ID" value="MBW6397830.1"/>
    <property type="molecule type" value="Genomic_DNA"/>
</dbReference>
<dbReference type="RefSeq" id="WP_219762408.1">
    <property type="nucleotide sequence ID" value="NZ_JAHYBZ010000002.1"/>
</dbReference>
<reference evidence="2 3" key="1">
    <citation type="submission" date="2021-07" db="EMBL/GenBank/DDBJ databases">
        <authorList>
            <person name="So Y."/>
        </authorList>
    </citation>
    <scope>NUCLEOTIDE SEQUENCE [LARGE SCALE GENOMIC DNA]</scope>
    <source>
        <strain evidence="2 3">HJA6</strain>
    </source>
</reference>
<keyword evidence="3" id="KW-1185">Reference proteome</keyword>
<protein>
    <submittedName>
        <fullName evidence="2">Uncharacterized protein</fullName>
    </submittedName>
</protein>
<organism evidence="2 3">
    <name type="scientific">Roseomonas alba</name>
    <dbReference type="NCBI Taxonomy" id="2846776"/>
    <lineage>
        <taxon>Bacteria</taxon>
        <taxon>Pseudomonadati</taxon>
        <taxon>Pseudomonadota</taxon>
        <taxon>Alphaproteobacteria</taxon>
        <taxon>Acetobacterales</taxon>
        <taxon>Roseomonadaceae</taxon>
        <taxon>Roseomonas</taxon>
    </lineage>
</organism>
<accession>A0ABS7A6U6</accession>
<evidence type="ECO:0000313" key="3">
    <source>
        <dbReference type="Proteomes" id="UP001196565"/>
    </source>
</evidence>